<evidence type="ECO:0000313" key="4">
    <source>
        <dbReference type="EMBL" id="OMJ77642.1"/>
    </source>
</evidence>
<feature type="transmembrane region" description="Helical" evidence="1">
    <location>
        <begin position="431"/>
        <end position="455"/>
    </location>
</feature>
<protein>
    <recommendedName>
        <fullName evidence="3">Phospholipid/glycerol acyltransferase domain-containing protein</fullName>
    </recommendedName>
</protein>
<feature type="transmembrane region" description="Helical" evidence="1">
    <location>
        <begin position="467"/>
        <end position="485"/>
    </location>
</feature>
<dbReference type="InterPro" id="IPR052744">
    <property type="entry name" value="GPAT/DAPAT"/>
</dbReference>
<keyword evidence="1" id="KW-0472">Membrane</keyword>
<feature type="chain" id="PRO_5012616253" description="Phospholipid/glycerol acyltransferase domain-containing protein" evidence="2">
    <location>
        <begin position="16"/>
        <end position="566"/>
    </location>
</feature>
<dbReference type="GO" id="GO:0004366">
    <property type="term" value="F:glycerol-3-phosphate O-acyltransferase activity"/>
    <property type="evidence" value="ECO:0007669"/>
    <property type="project" value="TreeGrafter"/>
</dbReference>
<reference evidence="4 5" key="1">
    <citation type="submission" date="2016-11" db="EMBL/GenBank/DDBJ databases">
        <title>The macronuclear genome of Stentor coeruleus: a giant cell with tiny introns.</title>
        <authorList>
            <person name="Slabodnick M."/>
            <person name="Ruby J.G."/>
            <person name="Reiff S.B."/>
            <person name="Swart E.C."/>
            <person name="Gosai S."/>
            <person name="Prabakaran S."/>
            <person name="Witkowska E."/>
            <person name="Larue G.E."/>
            <person name="Fisher S."/>
            <person name="Freeman R.M."/>
            <person name="Gunawardena J."/>
            <person name="Chu W."/>
            <person name="Stover N.A."/>
            <person name="Gregory B.D."/>
            <person name="Nowacki M."/>
            <person name="Derisi J."/>
            <person name="Roy S.W."/>
            <person name="Marshall W.F."/>
            <person name="Sood P."/>
        </authorList>
    </citation>
    <scope>NUCLEOTIDE SEQUENCE [LARGE SCALE GENOMIC DNA]</scope>
    <source>
        <strain evidence="4">WM001</strain>
    </source>
</reference>
<evidence type="ECO:0000259" key="3">
    <source>
        <dbReference type="SMART" id="SM00563"/>
    </source>
</evidence>
<dbReference type="SUPFAM" id="SSF69593">
    <property type="entry name" value="Glycerol-3-phosphate (1)-acyltransferase"/>
    <property type="match status" value="2"/>
</dbReference>
<organism evidence="4 5">
    <name type="scientific">Stentor coeruleus</name>
    <dbReference type="NCBI Taxonomy" id="5963"/>
    <lineage>
        <taxon>Eukaryota</taxon>
        <taxon>Sar</taxon>
        <taxon>Alveolata</taxon>
        <taxon>Ciliophora</taxon>
        <taxon>Postciliodesmatophora</taxon>
        <taxon>Heterotrichea</taxon>
        <taxon>Heterotrichida</taxon>
        <taxon>Stentoridae</taxon>
        <taxon>Stentor</taxon>
    </lineage>
</organism>
<feature type="transmembrane region" description="Helical" evidence="1">
    <location>
        <begin position="365"/>
        <end position="398"/>
    </location>
</feature>
<evidence type="ECO:0000256" key="2">
    <source>
        <dbReference type="SAM" id="SignalP"/>
    </source>
</evidence>
<feature type="domain" description="Phospholipid/glycerol acyltransferase" evidence="3">
    <location>
        <begin position="35"/>
        <end position="227"/>
    </location>
</feature>
<dbReference type="EMBL" id="MPUH01000564">
    <property type="protein sequence ID" value="OMJ77642.1"/>
    <property type="molecule type" value="Genomic_DNA"/>
</dbReference>
<dbReference type="InterPro" id="IPR002123">
    <property type="entry name" value="Plipid/glycerol_acylTrfase"/>
</dbReference>
<dbReference type="Proteomes" id="UP000187209">
    <property type="component" value="Unassembled WGS sequence"/>
</dbReference>
<gene>
    <name evidence="4" type="ORF">SteCoe_22721</name>
</gene>
<dbReference type="GO" id="GO:0016287">
    <property type="term" value="F:glycerone-phosphate O-acyltransferase activity"/>
    <property type="evidence" value="ECO:0007669"/>
    <property type="project" value="TreeGrafter"/>
</dbReference>
<feature type="signal peptide" evidence="2">
    <location>
        <begin position="1"/>
        <end position="15"/>
    </location>
</feature>
<name>A0A1R2BLJ4_9CILI</name>
<proteinExistence type="predicted"/>
<dbReference type="PANTHER" id="PTHR31605">
    <property type="entry name" value="GLYCEROL-3-PHOSPHATE O-ACYLTRANSFERASE 1"/>
    <property type="match status" value="1"/>
</dbReference>
<keyword evidence="2" id="KW-0732">Signal</keyword>
<dbReference type="AlphaFoldDB" id="A0A1R2BLJ4"/>
<accession>A0A1R2BLJ4</accession>
<keyword evidence="5" id="KW-1185">Reference proteome</keyword>
<keyword evidence="1" id="KW-0812">Transmembrane</keyword>
<keyword evidence="1" id="KW-1133">Transmembrane helix</keyword>
<dbReference type="SMART" id="SM00563">
    <property type="entry name" value="PlsC"/>
    <property type="match status" value="1"/>
</dbReference>
<dbReference type="CDD" id="cd07992">
    <property type="entry name" value="LPLAT_AAK14816-like"/>
    <property type="match status" value="1"/>
</dbReference>
<comment type="caution">
    <text evidence="4">The sequence shown here is derived from an EMBL/GenBank/DDBJ whole genome shotgun (WGS) entry which is preliminary data.</text>
</comment>
<dbReference type="GO" id="GO:0008654">
    <property type="term" value="P:phospholipid biosynthetic process"/>
    <property type="evidence" value="ECO:0007669"/>
    <property type="project" value="TreeGrafter"/>
</dbReference>
<evidence type="ECO:0000313" key="5">
    <source>
        <dbReference type="Proteomes" id="UP000187209"/>
    </source>
</evidence>
<sequence length="566" mass="64397">MFYLLTKYFLKLCAAFFFQEVDRVGEHHTPITGPLIICGNHSNQFVDPLLILSQCKRETSFLIAESSYRKRIVGFFAKLLHAIPVKRPQDYAKKGTGKICSDASGKIQGIGTKFTLEVKPGDMIKATSVEFTIKSVDSDDLITPLSPISDLKNSEFKILPKIDQSEIYEAVQNELKRGRCIGIFPEGGSHDRTTPLPLKAGVCLMALGAMARYNITVTIQCIGLNYYQGHRFRSKAVINFGVPYSIPRELATLYLQDRKQAIEILLRQIESRMKEVWVTAPSYEELSHVFMARRVFKPDDMENPSKLMEMNIKFAKGYRYIKEKYPDCEEFKTAINLATDYTKNLKLLGLKDSQVRSSKLSKGTFLIQTIFSIIRILLAFVLSLPTWVIAVVLGTLIYKQAEKERQKALASSSVKIHGWDVLASFKIIYGFTYFAIFSLLLGIFVFFYSVCNFYADLFGSYYDALSIYLTFLIIWPGYMYVSIILSDRALGNFTKTYVRALSMCSPKAINSVIQQREQLKQSVKALVKKFMPEIFPELKHKKNKSTYELNDSINDAFGFLSEIGFS</sequence>
<evidence type="ECO:0000256" key="1">
    <source>
        <dbReference type="SAM" id="Phobius"/>
    </source>
</evidence>
<dbReference type="OrthoDB" id="2427554at2759"/>
<dbReference type="PANTHER" id="PTHR31605:SF0">
    <property type="entry name" value="GLYCEROL-3-PHOSPHATE O-ACYLTRANSFERASE 1"/>
    <property type="match status" value="1"/>
</dbReference>